<dbReference type="Proteomes" id="UP001566132">
    <property type="component" value="Unassembled WGS sequence"/>
</dbReference>
<dbReference type="EMBL" id="JBDJPC010000009">
    <property type="protein sequence ID" value="KAL1492127.1"/>
    <property type="molecule type" value="Genomic_DNA"/>
</dbReference>
<proteinExistence type="predicted"/>
<evidence type="ECO:0000256" key="1">
    <source>
        <dbReference type="SAM" id="MobiDB-lite"/>
    </source>
</evidence>
<accession>A0ABD1EBX1</accession>
<protein>
    <submittedName>
        <fullName evidence="2">Uncharacterized protein</fullName>
    </submittedName>
</protein>
<feature type="compositionally biased region" description="Polar residues" evidence="1">
    <location>
        <begin position="17"/>
        <end position="31"/>
    </location>
</feature>
<feature type="compositionally biased region" description="Acidic residues" evidence="1">
    <location>
        <begin position="1"/>
        <end position="14"/>
    </location>
</feature>
<reference evidence="2 3" key="1">
    <citation type="submission" date="2024-05" db="EMBL/GenBank/DDBJ databases">
        <title>Genetic variation in Jamaican populations of the coffee berry borer (Hypothenemus hampei).</title>
        <authorList>
            <person name="Errbii M."/>
            <person name="Myrie A."/>
        </authorList>
    </citation>
    <scope>NUCLEOTIDE SEQUENCE [LARGE SCALE GENOMIC DNA]</scope>
    <source>
        <strain evidence="2">JA-Hopewell-2020-01-JO</strain>
        <tissue evidence="2">Whole body</tissue>
    </source>
</reference>
<organism evidence="2 3">
    <name type="scientific">Hypothenemus hampei</name>
    <name type="common">Coffee berry borer</name>
    <dbReference type="NCBI Taxonomy" id="57062"/>
    <lineage>
        <taxon>Eukaryota</taxon>
        <taxon>Metazoa</taxon>
        <taxon>Ecdysozoa</taxon>
        <taxon>Arthropoda</taxon>
        <taxon>Hexapoda</taxon>
        <taxon>Insecta</taxon>
        <taxon>Pterygota</taxon>
        <taxon>Neoptera</taxon>
        <taxon>Endopterygota</taxon>
        <taxon>Coleoptera</taxon>
        <taxon>Polyphaga</taxon>
        <taxon>Cucujiformia</taxon>
        <taxon>Curculionidae</taxon>
        <taxon>Scolytinae</taxon>
        <taxon>Hypothenemus</taxon>
    </lineage>
</organism>
<evidence type="ECO:0000313" key="2">
    <source>
        <dbReference type="EMBL" id="KAL1492127.1"/>
    </source>
</evidence>
<dbReference type="AlphaFoldDB" id="A0ABD1EBX1"/>
<sequence>MQTTNEEDLDDNESLPDFSQSGSSKKNDTLSTRFVTKNGKTFENVVPVTIDSQEIGDRFIANFLRQKLITKSAINYTHFVYPDIPDVTDFNFDQIIGKIGLPDKGRRGVLKFKVDASRWK</sequence>
<name>A0ABD1EBX1_HYPHA</name>
<evidence type="ECO:0000313" key="3">
    <source>
        <dbReference type="Proteomes" id="UP001566132"/>
    </source>
</evidence>
<gene>
    <name evidence="2" type="ORF">ABEB36_012616</name>
</gene>
<keyword evidence="3" id="KW-1185">Reference proteome</keyword>
<comment type="caution">
    <text evidence="2">The sequence shown here is derived from an EMBL/GenBank/DDBJ whole genome shotgun (WGS) entry which is preliminary data.</text>
</comment>
<feature type="region of interest" description="Disordered" evidence="1">
    <location>
        <begin position="1"/>
        <end position="31"/>
    </location>
</feature>